<organism evidence="1 2">
    <name type="scientific">[Myrmecia] bisecta</name>
    <dbReference type="NCBI Taxonomy" id="41462"/>
    <lineage>
        <taxon>Eukaryota</taxon>
        <taxon>Viridiplantae</taxon>
        <taxon>Chlorophyta</taxon>
        <taxon>core chlorophytes</taxon>
        <taxon>Trebouxiophyceae</taxon>
        <taxon>Trebouxiales</taxon>
        <taxon>Trebouxiaceae</taxon>
        <taxon>Myrmecia</taxon>
    </lineage>
</organism>
<proteinExistence type="predicted"/>
<dbReference type="EMBL" id="JALJOR010000018">
    <property type="protein sequence ID" value="KAK9804432.1"/>
    <property type="molecule type" value="Genomic_DNA"/>
</dbReference>
<dbReference type="Proteomes" id="UP001489004">
    <property type="component" value="Unassembled WGS sequence"/>
</dbReference>
<protein>
    <submittedName>
        <fullName evidence="1">Uncharacterized protein</fullName>
    </submittedName>
</protein>
<evidence type="ECO:0000313" key="1">
    <source>
        <dbReference type="EMBL" id="KAK9804432.1"/>
    </source>
</evidence>
<comment type="caution">
    <text evidence="1">The sequence shown here is derived from an EMBL/GenBank/DDBJ whole genome shotgun (WGS) entry which is preliminary data.</text>
</comment>
<dbReference type="AlphaFoldDB" id="A0AAW1P8R7"/>
<gene>
    <name evidence="1" type="ORF">WJX72_012412</name>
</gene>
<name>A0AAW1P8R7_9CHLO</name>
<evidence type="ECO:0000313" key="2">
    <source>
        <dbReference type="Proteomes" id="UP001489004"/>
    </source>
</evidence>
<reference evidence="1 2" key="1">
    <citation type="journal article" date="2024" name="Nat. Commun.">
        <title>Phylogenomics reveals the evolutionary origins of lichenization in chlorophyte algae.</title>
        <authorList>
            <person name="Puginier C."/>
            <person name="Libourel C."/>
            <person name="Otte J."/>
            <person name="Skaloud P."/>
            <person name="Haon M."/>
            <person name="Grisel S."/>
            <person name="Petersen M."/>
            <person name="Berrin J.G."/>
            <person name="Delaux P.M."/>
            <person name="Dal Grande F."/>
            <person name="Keller J."/>
        </authorList>
    </citation>
    <scope>NUCLEOTIDE SEQUENCE [LARGE SCALE GENOMIC DNA]</scope>
    <source>
        <strain evidence="1 2">SAG 2043</strain>
    </source>
</reference>
<keyword evidence="2" id="KW-1185">Reference proteome</keyword>
<sequence>MHQLYKPLSRRMTARLHMHKRSFFQARHSRMIPAVVLMVAVVLVLVGVFFARVWFLQRRHPENGLPAVTVPDVEQPPALVPLENGILVQQPDGQVDVAVKARNEDPCMPSLGFSAIVSTSAADHSCDRLQHPPQACSLGSAKHQLL</sequence>
<accession>A0AAW1P8R7</accession>